<dbReference type="FunFam" id="1.10.357.140:FF:000008">
    <property type="entry name" value="4-hydroxybenzoate octaprenyltransferase"/>
    <property type="match status" value="1"/>
</dbReference>
<feature type="transmembrane region" description="Helical" evidence="8">
    <location>
        <begin position="207"/>
        <end position="227"/>
    </location>
</feature>
<dbReference type="InterPro" id="IPR006371">
    <property type="entry name" value="Polyprenyltransferase_UbiA-li"/>
</dbReference>
<evidence type="ECO:0000256" key="7">
    <source>
        <dbReference type="ARBA" id="ARBA00023136"/>
    </source>
</evidence>
<dbReference type="InterPro" id="IPR000537">
    <property type="entry name" value="UbiA_prenyltransferase"/>
</dbReference>
<evidence type="ECO:0000256" key="4">
    <source>
        <dbReference type="ARBA" id="ARBA00022679"/>
    </source>
</evidence>
<dbReference type="CDD" id="cd13959">
    <property type="entry name" value="PT_UbiA_COQ2"/>
    <property type="match status" value="1"/>
</dbReference>
<comment type="subcellular location">
    <subcellularLocation>
        <location evidence="2">Cell membrane</location>
        <topology evidence="2">Multi-pass membrane protein</topology>
    </subcellularLocation>
</comment>
<sequence length="287" mass="32007">MATLRDYLDFIKIEHTLFALPFAYLGAILASGGKIPLEKFVLITTAFTGLRTAAMSFNRIIDREIDALNPRTRNRHIPAGIISVGEAYAIAAFALAAYFISAYFLNWLAFVLSPIPAIVAYIYPYLKRLSCISHYILGLNLSFAPMGGWIAVTGSFNIFGEAALPFLIGVAVMFWVAGFDIIYALQDLEFDRKYGLHSIPAHFGVKAAKIISTLNHVVFLLLLFVAFYKYFDFGIYVKLSLAAIAFLIAFQHLIIEIDESKLEISFFHANALISFFLLLFTIAEVLS</sequence>
<feature type="transmembrane region" description="Helical" evidence="8">
    <location>
        <begin position="233"/>
        <end position="254"/>
    </location>
</feature>
<keyword evidence="10" id="KW-1185">Reference proteome</keyword>
<feature type="transmembrane region" description="Helical" evidence="8">
    <location>
        <begin position="104"/>
        <end position="123"/>
    </location>
</feature>
<dbReference type="OrthoDB" id="56630at2157"/>
<dbReference type="GO" id="GO:0005886">
    <property type="term" value="C:plasma membrane"/>
    <property type="evidence" value="ECO:0007669"/>
    <property type="project" value="UniProtKB-SubCell"/>
</dbReference>
<evidence type="ECO:0000313" key="10">
    <source>
        <dbReference type="Proteomes" id="UP000002613"/>
    </source>
</evidence>
<feature type="transmembrane region" description="Helical" evidence="8">
    <location>
        <begin position="162"/>
        <end position="186"/>
    </location>
</feature>
<dbReference type="EMBL" id="CP001899">
    <property type="protein sequence ID" value="ADC66071.1"/>
    <property type="molecule type" value="Genomic_DNA"/>
</dbReference>
<proteinExistence type="inferred from homology"/>
<dbReference type="RefSeq" id="WP_012966410.1">
    <property type="nucleotide sequence ID" value="NC_013849.1"/>
</dbReference>
<comment type="cofactor">
    <cofactor evidence="1">
        <name>Mg(2+)</name>
        <dbReference type="ChEBI" id="CHEBI:18420"/>
    </cofactor>
</comment>
<dbReference type="Proteomes" id="UP000002613">
    <property type="component" value="Chromosome"/>
</dbReference>
<evidence type="ECO:0000256" key="1">
    <source>
        <dbReference type="ARBA" id="ARBA00001946"/>
    </source>
</evidence>
<feature type="transmembrane region" description="Helical" evidence="8">
    <location>
        <begin position="135"/>
        <end position="156"/>
    </location>
</feature>
<dbReference type="InterPro" id="IPR039653">
    <property type="entry name" value="Prenyltransferase"/>
</dbReference>
<evidence type="ECO:0000256" key="3">
    <source>
        <dbReference type="ARBA" id="ARBA00005985"/>
    </source>
</evidence>
<dbReference type="NCBIfam" id="TIGR01475">
    <property type="entry name" value="ubiA_other"/>
    <property type="match status" value="1"/>
</dbReference>
<dbReference type="PANTHER" id="PTHR11048">
    <property type="entry name" value="PRENYLTRANSFERASES"/>
    <property type="match status" value="1"/>
</dbReference>
<evidence type="ECO:0000256" key="2">
    <source>
        <dbReference type="ARBA" id="ARBA00004651"/>
    </source>
</evidence>
<dbReference type="GO" id="GO:0006744">
    <property type="term" value="P:ubiquinone biosynthetic process"/>
    <property type="evidence" value="ECO:0007669"/>
    <property type="project" value="TreeGrafter"/>
</dbReference>
<feature type="transmembrane region" description="Helical" evidence="8">
    <location>
        <begin position="39"/>
        <end position="57"/>
    </location>
</feature>
<keyword evidence="4 9" id="KW-0808">Transferase</keyword>
<name>D3S008_FERPA</name>
<dbReference type="GO" id="GO:0016765">
    <property type="term" value="F:transferase activity, transferring alkyl or aryl (other than methyl) groups"/>
    <property type="evidence" value="ECO:0007669"/>
    <property type="project" value="InterPro"/>
</dbReference>
<protein>
    <submittedName>
        <fullName evidence="9">4-hydroxybenzoate polyprenyltransferase</fullName>
    </submittedName>
</protein>
<evidence type="ECO:0000313" key="9">
    <source>
        <dbReference type="EMBL" id="ADC66071.1"/>
    </source>
</evidence>
<dbReference type="HOGENOM" id="CLU_034879_5_1_2"/>
<dbReference type="KEGG" id="fpl:Ferp_1933"/>
<dbReference type="eggNOG" id="arCOG00477">
    <property type="taxonomic scope" value="Archaea"/>
</dbReference>
<dbReference type="Gene3D" id="1.10.357.140">
    <property type="entry name" value="UbiA prenyltransferase"/>
    <property type="match status" value="1"/>
</dbReference>
<keyword evidence="5 8" id="KW-0812">Transmembrane</keyword>
<dbReference type="InterPro" id="IPR044878">
    <property type="entry name" value="UbiA_sf"/>
</dbReference>
<dbReference type="FunFam" id="1.20.120.1780:FF:000001">
    <property type="entry name" value="4-hydroxybenzoate octaprenyltransferase"/>
    <property type="match status" value="1"/>
</dbReference>
<dbReference type="PaxDb" id="589924-Ferp_1933"/>
<accession>D3S008</accession>
<evidence type="ECO:0000256" key="6">
    <source>
        <dbReference type="ARBA" id="ARBA00022989"/>
    </source>
</evidence>
<dbReference type="Pfam" id="PF01040">
    <property type="entry name" value="UbiA"/>
    <property type="match status" value="1"/>
</dbReference>
<feature type="transmembrane region" description="Helical" evidence="8">
    <location>
        <begin position="266"/>
        <end position="286"/>
    </location>
</feature>
<comment type="similarity">
    <text evidence="3">Belongs to the UbiA prenyltransferase family.</text>
</comment>
<reference evidence="9 10" key="2">
    <citation type="journal article" date="2011" name="Stand. Genomic Sci.">
        <title>Complete genome sequence of Ferroglobus placidus AEDII12DO.</title>
        <authorList>
            <person name="Anderson I."/>
            <person name="Risso C."/>
            <person name="Holmes D."/>
            <person name="Lucas S."/>
            <person name="Copeland A."/>
            <person name="Lapidus A."/>
            <person name="Cheng J.F."/>
            <person name="Bruce D."/>
            <person name="Goodwin L."/>
            <person name="Pitluck S."/>
            <person name="Saunders E."/>
            <person name="Brettin T."/>
            <person name="Detter J.C."/>
            <person name="Han C."/>
            <person name="Tapia R."/>
            <person name="Larimer F."/>
            <person name="Land M."/>
            <person name="Hauser L."/>
            <person name="Woyke T."/>
            <person name="Lovley D."/>
            <person name="Kyrpides N."/>
            <person name="Ivanova N."/>
        </authorList>
    </citation>
    <scope>NUCLEOTIDE SEQUENCE [LARGE SCALE GENOMIC DNA]</scope>
    <source>
        <strain evidence="10">DSM 10642 / AEDII12DO</strain>
    </source>
</reference>
<keyword evidence="6 8" id="KW-1133">Transmembrane helix</keyword>
<feature type="transmembrane region" description="Helical" evidence="8">
    <location>
        <begin position="12"/>
        <end position="33"/>
    </location>
</feature>
<gene>
    <name evidence="9" type="ordered locus">Ferp_1933</name>
</gene>
<dbReference type="PANTHER" id="PTHR11048:SF28">
    <property type="entry name" value="4-HYDROXYBENZOATE POLYPRENYLTRANSFERASE, MITOCHONDRIAL"/>
    <property type="match status" value="1"/>
</dbReference>
<feature type="transmembrane region" description="Helical" evidence="8">
    <location>
        <begin position="77"/>
        <end position="98"/>
    </location>
</feature>
<keyword evidence="7 8" id="KW-0472">Membrane</keyword>
<organism evidence="9 10">
    <name type="scientific">Ferroglobus placidus (strain DSM 10642 / AEDII12DO)</name>
    <dbReference type="NCBI Taxonomy" id="589924"/>
    <lineage>
        <taxon>Archaea</taxon>
        <taxon>Methanobacteriati</taxon>
        <taxon>Methanobacteriota</taxon>
        <taxon>Archaeoglobi</taxon>
        <taxon>Archaeoglobales</taxon>
        <taxon>Archaeoglobaceae</taxon>
        <taxon>Ferroglobus</taxon>
    </lineage>
</organism>
<dbReference type="GeneID" id="8779464"/>
<evidence type="ECO:0000256" key="5">
    <source>
        <dbReference type="ARBA" id="ARBA00022692"/>
    </source>
</evidence>
<reference evidence="10" key="1">
    <citation type="submission" date="2010-02" db="EMBL/GenBank/DDBJ databases">
        <title>Complete sequence of Ferroglobus placidus DSM 10642.</title>
        <authorList>
            <consortium name="US DOE Joint Genome Institute"/>
            <person name="Lucas S."/>
            <person name="Copeland A."/>
            <person name="Lapidus A."/>
            <person name="Cheng J.-F."/>
            <person name="Bruce D."/>
            <person name="Goodwin L."/>
            <person name="Pitluck S."/>
            <person name="Saunders E."/>
            <person name="Brettin T."/>
            <person name="Detter J.C."/>
            <person name="Han C."/>
            <person name="Tapia R."/>
            <person name="Larimer F."/>
            <person name="Land M."/>
            <person name="Hauser L."/>
            <person name="Kyrpides N."/>
            <person name="Ivanova N."/>
            <person name="Holmes D."/>
            <person name="Lovley D."/>
            <person name="Kyrpides N."/>
            <person name="Anderson I.J."/>
            <person name="Woyke T."/>
        </authorList>
    </citation>
    <scope>NUCLEOTIDE SEQUENCE [LARGE SCALE GENOMIC DNA]</scope>
    <source>
        <strain evidence="10">DSM 10642 / AEDII12DO</strain>
    </source>
</reference>
<dbReference type="STRING" id="589924.Ferp_1933"/>
<dbReference type="AlphaFoldDB" id="D3S008"/>
<dbReference type="Gene3D" id="1.20.120.1780">
    <property type="entry name" value="UbiA prenyltransferase"/>
    <property type="match status" value="1"/>
</dbReference>
<evidence type="ECO:0000256" key="8">
    <source>
        <dbReference type="SAM" id="Phobius"/>
    </source>
</evidence>